<dbReference type="CDD" id="cd04590">
    <property type="entry name" value="CBS_pair_CorC_HlyC_assoc"/>
    <property type="match status" value="1"/>
</dbReference>
<dbReference type="EMBL" id="VFNV01000001">
    <property type="protein sequence ID" value="TQK77169.1"/>
    <property type="molecule type" value="Genomic_DNA"/>
</dbReference>
<gene>
    <name evidence="12" type="ORF">FB389_1884</name>
</gene>
<name>A0A542SRC6_9MICO</name>
<keyword evidence="4" id="KW-0677">Repeat</keyword>
<dbReference type="PANTHER" id="PTHR43099">
    <property type="entry name" value="UPF0053 PROTEIN YRKA"/>
    <property type="match status" value="1"/>
</dbReference>
<comment type="subcellular location">
    <subcellularLocation>
        <location evidence="1">Cell membrane</location>
        <topology evidence="1">Multi-pass membrane protein</topology>
    </subcellularLocation>
</comment>
<keyword evidence="2" id="KW-1003">Cell membrane</keyword>
<dbReference type="Pfam" id="PF01595">
    <property type="entry name" value="CNNM"/>
    <property type="match status" value="1"/>
</dbReference>
<dbReference type="PROSITE" id="PS51371">
    <property type="entry name" value="CBS"/>
    <property type="match status" value="2"/>
</dbReference>
<dbReference type="InterPro" id="IPR046342">
    <property type="entry name" value="CBS_dom_sf"/>
</dbReference>
<evidence type="ECO:0000256" key="7">
    <source>
        <dbReference type="PROSITE-ProRule" id="PRU00703"/>
    </source>
</evidence>
<keyword evidence="13" id="KW-1185">Reference proteome</keyword>
<dbReference type="OrthoDB" id="110231at2"/>
<comment type="caution">
    <text evidence="12">The sequence shown here is derived from an EMBL/GenBank/DDBJ whole genome shotgun (WGS) entry which is preliminary data.</text>
</comment>
<dbReference type="InterPro" id="IPR044751">
    <property type="entry name" value="Ion_transp-like_CBS"/>
</dbReference>
<evidence type="ECO:0000256" key="4">
    <source>
        <dbReference type="ARBA" id="ARBA00022737"/>
    </source>
</evidence>
<evidence type="ECO:0000256" key="2">
    <source>
        <dbReference type="ARBA" id="ARBA00022475"/>
    </source>
</evidence>
<evidence type="ECO:0000313" key="13">
    <source>
        <dbReference type="Proteomes" id="UP000316181"/>
    </source>
</evidence>
<dbReference type="PANTHER" id="PTHR43099:SF5">
    <property type="entry name" value="HLYC_CORC FAMILY TRANSPORTER"/>
    <property type="match status" value="1"/>
</dbReference>
<dbReference type="Gene3D" id="3.10.580.10">
    <property type="entry name" value="CBS-domain"/>
    <property type="match status" value="1"/>
</dbReference>
<evidence type="ECO:0000256" key="1">
    <source>
        <dbReference type="ARBA" id="ARBA00004651"/>
    </source>
</evidence>
<feature type="transmembrane region" description="Helical" evidence="9">
    <location>
        <begin position="139"/>
        <end position="161"/>
    </location>
</feature>
<evidence type="ECO:0000256" key="5">
    <source>
        <dbReference type="ARBA" id="ARBA00022989"/>
    </source>
</evidence>
<dbReference type="InterPro" id="IPR002550">
    <property type="entry name" value="CNNM"/>
</dbReference>
<evidence type="ECO:0000256" key="3">
    <source>
        <dbReference type="ARBA" id="ARBA00022692"/>
    </source>
</evidence>
<dbReference type="GO" id="GO:0005886">
    <property type="term" value="C:plasma membrane"/>
    <property type="evidence" value="ECO:0007669"/>
    <property type="project" value="UniProtKB-SubCell"/>
</dbReference>
<dbReference type="InterPro" id="IPR051676">
    <property type="entry name" value="UPF0053_domain"/>
</dbReference>
<keyword evidence="3 8" id="KW-0812">Transmembrane</keyword>
<evidence type="ECO:0000256" key="9">
    <source>
        <dbReference type="SAM" id="Phobius"/>
    </source>
</evidence>
<evidence type="ECO:0000256" key="8">
    <source>
        <dbReference type="PROSITE-ProRule" id="PRU01193"/>
    </source>
</evidence>
<feature type="transmembrane region" description="Helical" evidence="9">
    <location>
        <begin position="99"/>
        <end position="119"/>
    </location>
</feature>
<evidence type="ECO:0000259" key="11">
    <source>
        <dbReference type="PROSITE" id="PS51846"/>
    </source>
</evidence>
<dbReference type="SMART" id="SM00116">
    <property type="entry name" value="CBS"/>
    <property type="match status" value="2"/>
</dbReference>
<feature type="domain" description="CBS" evidence="10">
    <location>
        <begin position="284"/>
        <end position="341"/>
    </location>
</feature>
<dbReference type="Proteomes" id="UP000316181">
    <property type="component" value="Unassembled WGS sequence"/>
</dbReference>
<keyword evidence="6 8" id="KW-0472">Membrane</keyword>
<protein>
    <submittedName>
        <fullName evidence="12">CBS domain containing-hemolysin-like protein</fullName>
    </submittedName>
</protein>
<dbReference type="Pfam" id="PF00571">
    <property type="entry name" value="CBS"/>
    <property type="match status" value="2"/>
</dbReference>
<feature type="domain" description="CNNM transmembrane" evidence="11">
    <location>
        <begin position="1"/>
        <end position="202"/>
    </location>
</feature>
<evidence type="ECO:0000313" key="12">
    <source>
        <dbReference type="EMBL" id="TQK77169.1"/>
    </source>
</evidence>
<accession>A0A542SRC6</accession>
<feature type="domain" description="CBS" evidence="10">
    <location>
        <begin position="220"/>
        <end position="282"/>
    </location>
</feature>
<keyword evidence="5 8" id="KW-1133">Transmembrane helix</keyword>
<dbReference type="RefSeq" id="WP_142112955.1">
    <property type="nucleotide sequence ID" value="NZ_BAAATB010000006.1"/>
</dbReference>
<dbReference type="SUPFAM" id="SSF54631">
    <property type="entry name" value="CBS-domain pair"/>
    <property type="match status" value="1"/>
</dbReference>
<evidence type="ECO:0000259" key="10">
    <source>
        <dbReference type="PROSITE" id="PS51371"/>
    </source>
</evidence>
<feature type="transmembrane region" description="Helical" evidence="9">
    <location>
        <begin position="56"/>
        <end position="78"/>
    </location>
</feature>
<evidence type="ECO:0000256" key="6">
    <source>
        <dbReference type="ARBA" id="ARBA00023136"/>
    </source>
</evidence>
<sequence length="352" mass="37443">MSTSVALIIAVALLAANAFFVGSEFAILSVRRAAMEPLAEGGHRGATRVIWAMERLSLMLACAQLGVTLCSVGLGAIAEPAIAHAIEGPMQAMGIPDGAVHPISFAIALFFVVYLHVVIGEMVPKNISVSAPDKAALVLIPPLTVISKVLGPVVVVINWLANHILRATGVTPKDEVASAFSVQEVQSIVDRSRQEGVLRDDEGLLTGALEFSELNAAQVMVPMSAVVTVPPDVTPDQIEDALRRTGFSRFVVANSDGDALGYVHIKDVLDATDFTASKPVDSAAIRPLPRVSASVDVEDVLARMQRTGAHLVRVVDGEKVVGIVFLEDILEELVGEVHDDMQRHHVHEHPPV</sequence>
<dbReference type="PROSITE" id="PS51846">
    <property type="entry name" value="CNNM"/>
    <property type="match status" value="1"/>
</dbReference>
<reference evidence="12 13" key="1">
    <citation type="submission" date="2019-06" db="EMBL/GenBank/DDBJ databases">
        <title>Sequencing the genomes of 1000 actinobacteria strains.</title>
        <authorList>
            <person name="Klenk H.-P."/>
        </authorList>
    </citation>
    <scope>NUCLEOTIDE SEQUENCE [LARGE SCALE GENOMIC DNA]</scope>
    <source>
        <strain evidence="12 13">DSM 10596</strain>
    </source>
</reference>
<organism evidence="12 13">
    <name type="scientific">Rarobacter incanus</name>
    <dbReference type="NCBI Taxonomy" id="153494"/>
    <lineage>
        <taxon>Bacteria</taxon>
        <taxon>Bacillati</taxon>
        <taxon>Actinomycetota</taxon>
        <taxon>Actinomycetes</taxon>
        <taxon>Micrococcales</taxon>
        <taxon>Rarobacteraceae</taxon>
        <taxon>Rarobacter</taxon>
    </lineage>
</organism>
<dbReference type="AlphaFoldDB" id="A0A542SRC6"/>
<dbReference type="InterPro" id="IPR000644">
    <property type="entry name" value="CBS_dom"/>
</dbReference>
<keyword evidence="7" id="KW-0129">CBS domain</keyword>
<proteinExistence type="predicted"/>